<dbReference type="InterPro" id="IPR009293">
    <property type="entry name" value="UPF0478"/>
</dbReference>
<dbReference type="EMBL" id="LSBA01000006">
    <property type="protein sequence ID" value="KXZ21757.1"/>
    <property type="molecule type" value="Genomic_DNA"/>
</dbReference>
<protein>
    <recommendedName>
        <fullName evidence="3">DUF948 domain-containing protein</fullName>
    </recommendedName>
</protein>
<dbReference type="STRING" id="1793963.AXI58_12495"/>
<comment type="caution">
    <text evidence="1">The sequence shown here is derived from an EMBL/GenBank/DDBJ whole genome shotgun (WGS) entry which is preliminary data.</text>
</comment>
<evidence type="ECO:0000313" key="2">
    <source>
        <dbReference type="Proteomes" id="UP000075430"/>
    </source>
</evidence>
<evidence type="ECO:0000313" key="1">
    <source>
        <dbReference type="EMBL" id="KXZ21757.1"/>
    </source>
</evidence>
<name>A0A150F9H1_9BACI</name>
<gene>
    <name evidence="1" type="ORF">AXI58_12495</name>
</gene>
<keyword evidence="2" id="KW-1185">Reference proteome</keyword>
<dbReference type="AlphaFoldDB" id="A0A150F9H1"/>
<evidence type="ECO:0008006" key="3">
    <source>
        <dbReference type="Google" id="ProtNLM"/>
    </source>
</evidence>
<dbReference type="PANTHER" id="PTHR40070:SF1">
    <property type="entry name" value="UPF0478 PROTEIN YTXG"/>
    <property type="match status" value="1"/>
</dbReference>
<dbReference type="Pfam" id="PF06103">
    <property type="entry name" value="DUF948"/>
    <property type="match status" value="1"/>
</dbReference>
<sequence length="91" mass="9921">MTAAALIYLGVSAMRCKKKMDPALKKMNKTAGTMQTAIEEIKTEAGLLSQKQKELQEDIFIKKTAIQQVAAEVKGTPHVLKMLWNAGKSGS</sequence>
<organism evidence="1 2">
    <name type="scientific">Bacillus nakamurai</name>
    <dbReference type="NCBI Taxonomy" id="1793963"/>
    <lineage>
        <taxon>Bacteria</taxon>
        <taxon>Bacillati</taxon>
        <taxon>Bacillota</taxon>
        <taxon>Bacilli</taxon>
        <taxon>Bacillales</taxon>
        <taxon>Bacillaceae</taxon>
        <taxon>Bacillus</taxon>
    </lineage>
</organism>
<accession>A0A150F9H1</accession>
<dbReference type="PANTHER" id="PTHR40070">
    <property type="entry name" value="UPF0478 PROTEIN YTXG"/>
    <property type="match status" value="1"/>
</dbReference>
<dbReference type="Proteomes" id="UP000075430">
    <property type="component" value="Unassembled WGS sequence"/>
</dbReference>
<reference evidence="2" key="1">
    <citation type="submission" date="2016-02" db="EMBL/GenBank/DDBJ databases">
        <authorList>
            <person name="Dunlap C."/>
        </authorList>
    </citation>
    <scope>NUCLEOTIDE SEQUENCE [LARGE SCALE GENOMIC DNA]</scope>
    <source>
        <strain evidence="2">NRRL B-41092</strain>
    </source>
</reference>
<proteinExistence type="predicted"/>